<keyword evidence="3" id="KW-0812">Transmembrane</keyword>
<protein>
    <recommendedName>
        <fullName evidence="6">Glycine zipper domain-containing protein</fullName>
    </recommendedName>
</protein>
<feature type="compositionally biased region" description="Pro residues" evidence="2">
    <location>
        <begin position="443"/>
        <end position="452"/>
    </location>
</feature>
<evidence type="ECO:0000313" key="5">
    <source>
        <dbReference type="Proteomes" id="UP000381693"/>
    </source>
</evidence>
<feature type="compositionally biased region" description="Gly residues" evidence="2">
    <location>
        <begin position="409"/>
        <end position="423"/>
    </location>
</feature>
<feature type="coiled-coil region" evidence="1">
    <location>
        <begin position="356"/>
        <end position="383"/>
    </location>
</feature>
<evidence type="ECO:0000256" key="2">
    <source>
        <dbReference type="SAM" id="MobiDB-lite"/>
    </source>
</evidence>
<comment type="caution">
    <text evidence="4">The sequence shown here is derived from an EMBL/GenBank/DDBJ whole genome shotgun (WGS) entry which is preliminary data.</text>
</comment>
<feature type="region of interest" description="Disordered" evidence="2">
    <location>
        <begin position="73"/>
        <end position="94"/>
    </location>
</feature>
<evidence type="ECO:0008006" key="6">
    <source>
        <dbReference type="Google" id="ProtNLM"/>
    </source>
</evidence>
<feature type="region of interest" description="Disordered" evidence="2">
    <location>
        <begin position="407"/>
        <end position="492"/>
    </location>
</feature>
<feature type="transmembrane region" description="Helical" evidence="3">
    <location>
        <begin position="34"/>
        <end position="55"/>
    </location>
</feature>
<organism evidence="4 5">
    <name type="scientific">Methylacidimicrobium cyclopophantes</name>
    <dbReference type="NCBI Taxonomy" id="1041766"/>
    <lineage>
        <taxon>Bacteria</taxon>
        <taxon>Pseudomonadati</taxon>
        <taxon>Verrucomicrobiota</taxon>
        <taxon>Methylacidimicrobium</taxon>
    </lineage>
</organism>
<keyword evidence="3" id="KW-1133">Transmembrane helix</keyword>
<evidence type="ECO:0000256" key="3">
    <source>
        <dbReference type="SAM" id="Phobius"/>
    </source>
</evidence>
<evidence type="ECO:0000256" key="1">
    <source>
        <dbReference type="SAM" id="Coils"/>
    </source>
</evidence>
<keyword evidence="3" id="KW-0472">Membrane</keyword>
<dbReference type="Proteomes" id="UP000381693">
    <property type="component" value="Unassembled WGS sequence"/>
</dbReference>
<gene>
    <name evidence="4" type="ORF">MAMC_01455</name>
</gene>
<dbReference type="EMBL" id="CABFUZ020000148">
    <property type="protein sequence ID" value="VVM07155.1"/>
    <property type="molecule type" value="Genomic_DNA"/>
</dbReference>
<reference evidence="4" key="1">
    <citation type="submission" date="2019-09" db="EMBL/GenBank/DDBJ databases">
        <authorList>
            <person name="Cremers G."/>
        </authorList>
    </citation>
    <scope>NUCLEOTIDE SEQUENCE [LARGE SCALE GENOMIC DNA]</scope>
    <source>
        <strain evidence="4">3B</strain>
    </source>
</reference>
<sequence length="492" mass="51856">MVVEVAGEDPFVCPECGSELQPERRPKARGRKKLLLLFAFVAALCLLGVGSYFALGPFVAALLAPKKPEIGERVVDGGSPPGGTRIVEPPPERKPTLAEAEVALRKELPRGISLVSLKSNEERKNADGSWNETYDATVVAESDQYWVPIADLDAANLTKRLSEIPAPERSWARRHLKDLILTQDQAPGQEYLFHRKKPLASLTPGTPFPFAWKAVATLGEGGSWKFVSTTPLPFTAPAPSEGGADMRVVLRSSPELEQAQLLEEQRWDRFVQHLKEIEREARARYAEVMENAPSRVRRPDVFRAGSGGPTTMGEGAGIGAAGGALGGAMFGGGEGAAIGAGLGALFGALGGGIYSHQKQQKQYEAALAERRSYERQASAAERNAREHLLLEYEQELQEQAQQRLSLLAGGSGGSSNGSPGGGNSNNPGGGPPAMPAFPSDGSGPPPMPPVPTQEPYGAAPSAGNPPAPFGSGSPFSSPDNGGPPPPPPPPPE</sequence>
<proteinExistence type="predicted"/>
<feature type="compositionally biased region" description="Low complexity" evidence="2">
    <location>
        <begin position="469"/>
        <end position="480"/>
    </location>
</feature>
<dbReference type="AlphaFoldDB" id="A0A5E6MGZ2"/>
<keyword evidence="5" id="KW-1185">Reference proteome</keyword>
<keyword evidence="1" id="KW-0175">Coiled coil</keyword>
<feature type="compositionally biased region" description="Low complexity" evidence="2">
    <location>
        <begin position="453"/>
        <end position="462"/>
    </location>
</feature>
<accession>A0A5E6MGZ2</accession>
<evidence type="ECO:0000313" key="4">
    <source>
        <dbReference type="EMBL" id="VVM07155.1"/>
    </source>
</evidence>
<name>A0A5E6MGZ2_9BACT</name>
<feature type="compositionally biased region" description="Pro residues" evidence="2">
    <location>
        <begin position="481"/>
        <end position="492"/>
    </location>
</feature>